<proteinExistence type="predicted"/>
<accession>A0ABD5WTG6</accession>
<comment type="caution">
    <text evidence="3">The sequence shown here is derived from an EMBL/GenBank/DDBJ whole genome shotgun (WGS) entry which is preliminary data.</text>
</comment>
<name>A0ABD5WTG6_9EURY</name>
<feature type="compositionally biased region" description="Low complexity" evidence="1">
    <location>
        <begin position="99"/>
        <end position="113"/>
    </location>
</feature>
<evidence type="ECO:0000256" key="1">
    <source>
        <dbReference type="SAM" id="MobiDB-lite"/>
    </source>
</evidence>
<feature type="compositionally biased region" description="Basic and acidic residues" evidence="1">
    <location>
        <begin position="1"/>
        <end position="46"/>
    </location>
</feature>
<feature type="region of interest" description="Disordered" evidence="1">
    <location>
        <begin position="1"/>
        <end position="135"/>
    </location>
</feature>
<keyword evidence="4" id="KW-1185">Reference proteome</keyword>
<dbReference type="InterPro" id="IPR058448">
    <property type="entry name" value="DUF8135"/>
</dbReference>
<feature type="compositionally biased region" description="Acidic residues" evidence="1">
    <location>
        <begin position="70"/>
        <end position="80"/>
    </location>
</feature>
<reference evidence="3 4" key="1">
    <citation type="journal article" date="2019" name="Int. J. Syst. Evol. Microbiol.">
        <title>The Global Catalogue of Microorganisms (GCM) 10K type strain sequencing project: providing services to taxonomists for standard genome sequencing and annotation.</title>
        <authorList>
            <consortium name="The Broad Institute Genomics Platform"/>
            <consortium name="The Broad Institute Genome Sequencing Center for Infectious Disease"/>
            <person name="Wu L."/>
            <person name="Ma J."/>
        </authorList>
    </citation>
    <scope>NUCLEOTIDE SEQUENCE [LARGE SCALE GENOMIC DNA]</scope>
    <source>
        <strain evidence="3 4">DT72</strain>
    </source>
</reference>
<dbReference type="GeneID" id="79304097"/>
<evidence type="ECO:0000259" key="2">
    <source>
        <dbReference type="Pfam" id="PF26456"/>
    </source>
</evidence>
<feature type="domain" description="DUF8135" evidence="2">
    <location>
        <begin position="140"/>
        <end position="183"/>
    </location>
</feature>
<sequence length="198" mass="21219">MSDRRDDPDRRDDRTRAGRDEPLGDLAAEVRERTGTTRGERDDPPTREGPLADVASAVDERRRRKRDETDAFESVDVGDIDGEKLWEELAERGDEGEGATAAVSADAPTAESADATEVAETTSPDPAASASDRDVRTIPTETCHGCPHFGDPPDLACTHEGTDILAMPDTGHFRVADCPMVVDGEEDISGIGVGSDDE</sequence>
<protein>
    <recommendedName>
        <fullName evidence="2">DUF8135 domain-containing protein</fullName>
    </recommendedName>
</protein>
<organism evidence="3 4">
    <name type="scientific">Halorussus caseinilyticus</name>
    <dbReference type="NCBI Taxonomy" id="3034025"/>
    <lineage>
        <taxon>Archaea</taxon>
        <taxon>Methanobacteriati</taxon>
        <taxon>Methanobacteriota</taxon>
        <taxon>Stenosarchaea group</taxon>
        <taxon>Halobacteria</taxon>
        <taxon>Halobacteriales</taxon>
        <taxon>Haladaptataceae</taxon>
        <taxon>Halorussus</taxon>
    </lineage>
</organism>
<dbReference type="EMBL" id="JBHSZH010000005">
    <property type="protein sequence ID" value="MFC7082463.1"/>
    <property type="molecule type" value="Genomic_DNA"/>
</dbReference>
<dbReference type="Proteomes" id="UP001596407">
    <property type="component" value="Unassembled WGS sequence"/>
</dbReference>
<dbReference type="Pfam" id="PF26456">
    <property type="entry name" value="DUF8135"/>
    <property type="match status" value="1"/>
</dbReference>
<feature type="compositionally biased region" description="Basic and acidic residues" evidence="1">
    <location>
        <begin position="81"/>
        <end position="95"/>
    </location>
</feature>
<dbReference type="RefSeq" id="WP_276279522.1">
    <property type="nucleotide sequence ID" value="NZ_CP119809.1"/>
</dbReference>
<feature type="compositionally biased region" description="Basic and acidic residues" evidence="1">
    <location>
        <begin position="58"/>
        <end position="69"/>
    </location>
</feature>
<gene>
    <name evidence="3" type="ORF">ACFQJ6_22635</name>
</gene>
<dbReference type="AlphaFoldDB" id="A0ABD5WTG6"/>
<evidence type="ECO:0000313" key="3">
    <source>
        <dbReference type="EMBL" id="MFC7082463.1"/>
    </source>
</evidence>
<evidence type="ECO:0000313" key="4">
    <source>
        <dbReference type="Proteomes" id="UP001596407"/>
    </source>
</evidence>